<sequence>VHSQSPARARPASGTVVYCCGLRLGNWARGAGTASACRLYCQHKTKRGGDCVAYNGYVYHYHSANPKRTRKYWRCELRSVCNARITTNFAAVEVLSDGTAQHQHQPAHAEVEVREVVSAIRQRALDDPGVPPEAIIRSELRNVVDPEVQMQLPERPALRRMVNRAQNDARPGMPTNLQDIVIVAPYTRTASGERFLHYDSGPGDEERILMFTTKENLRILCMSIILFADGTFKTVPNMFLQMYSIHGEFRDNIFPLVFCLTVRKSEDTYRRMYSELIHMCEQYHFHLQPEIIMQDFELAAMNAAKALFPNVQIKGCLFHFSQSIWRKVASAGLRDAFVDRDDSTIRDNFRELVGLAFVPIAKVEQRFDEIKGNMHRDMEPVVKHLEKTYIRGEPPRRPATRRRNPAPRLAARFPPNTWNVYDLVLTGKQRTNNNVEGWHGHFQRMVVAHHLNLWRFLGELQKEQHDIELKRNQLLGGHKNIKEPLPATQKRNHAMIERIVGQYDIYIQEGRLEQYLRGISYRLKVNTAVLPDSDDEEED</sequence>
<evidence type="ECO:0000259" key="4">
    <source>
        <dbReference type="Pfam" id="PF04500"/>
    </source>
</evidence>
<evidence type="ECO:0000313" key="7">
    <source>
        <dbReference type="Proteomes" id="UP001219518"/>
    </source>
</evidence>
<keyword evidence="6" id="KW-0689">Ribosomal protein</keyword>
<comment type="caution">
    <text evidence="6">The sequence shown here is derived from an EMBL/GenBank/DDBJ whole genome shotgun (WGS) entry which is preliminary data.</text>
</comment>
<keyword evidence="6" id="KW-0687">Ribonucleoprotein</keyword>
<dbReference type="PANTHER" id="PTHR47160:SF10">
    <property type="entry name" value="MULE TRANSPOSASE DOMAIN-CONTAINING PROTEIN"/>
    <property type="match status" value="1"/>
</dbReference>
<proteinExistence type="predicted"/>
<reference evidence="6" key="1">
    <citation type="submission" date="2021-07" db="EMBL/GenBank/DDBJ databases">
        <authorList>
            <person name="Catto M.A."/>
            <person name="Jacobson A."/>
            <person name="Kennedy G."/>
            <person name="Labadie P."/>
            <person name="Hunt B.G."/>
            <person name="Srinivasan R."/>
        </authorList>
    </citation>
    <scope>NUCLEOTIDE SEQUENCE</scope>
    <source>
        <strain evidence="6">PL_HMW_Pooled</strain>
        <tissue evidence="6">Head</tissue>
    </source>
</reference>
<dbReference type="EMBL" id="JAHWGI010000327">
    <property type="protein sequence ID" value="KAK3913542.1"/>
    <property type="molecule type" value="Genomic_DNA"/>
</dbReference>
<dbReference type="PANTHER" id="PTHR47160">
    <property type="entry name" value="PUTATIVE-RELATED"/>
    <property type="match status" value="1"/>
</dbReference>
<keyword evidence="3" id="KW-0862">Zinc</keyword>
<dbReference type="GO" id="GO:0008270">
    <property type="term" value="F:zinc ion binding"/>
    <property type="evidence" value="ECO:0007669"/>
    <property type="project" value="UniProtKB-KW"/>
</dbReference>
<dbReference type="InterPro" id="IPR018289">
    <property type="entry name" value="MULE_transposase_dom"/>
</dbReference>
<dbReference type="Proteomes" id="UP001219518">
    <property type="component" value="Unassembled WGS sequence"/>
</dbReference>
<evidence type="ECO:0000256" key="1">
    <source>
        <dbReference type="ARBA" id="ARBA00022723"/>
    </source>
</evidence>
<evidence type="ECO:0000256" key="3">
    <source>
        <dbReference type="ARBA" id="ARBA00022833"/>
    </source>
</evidence>
<gene>
    <name evidence="6" type="ORF">KUF71_022999</name>
</gene>
<protein>
    <submittedName>
        <fullName evidence="6">50S ribosomal protein L14</fullName>
    </submittedName>
</protein>
<evidence type="ECO:0000259" key="5">
    <source>
        <dbReference type="Pfam" id="PF10551"/>
    </source>
</evidence>
<accession>A0AAE1H2D8</accession>
<reference evidence="6" key="2">
    <citation type="journal article" date="2023" name="BMC Genomics">
        <title>Pest status, molecular evolution, and epigenetic factors derived from the genome assembly of Frankliniella fusca, a thysanopteran phytovirus vector.</title>
        <authorList>
            <person name="Catto M.A."/>
            <person name="Labadie P.E."/>
            <person name="Jacobson A.L."/>
            <person name="Kennedy G.G."/>
            <person name="Srinivasan R."/>
            <person name="Hunt B.G."/>
        </authorList>
    </citation>
    <scope>NUCLEOTIDE SEQUENCE</scope>
    <source>
        <strain evidence="6">PL_HMW_Pooled</strain>
    </source>
</reference>
<name>A0AAE1H2D8_9NEOP</name>
<organism evidence="6 7">
    <name type="scientific">Frankliniella fusca</name>
    <dbReference type="NCBI Taxonomy" id="407009"/>
    <lineage>
        <taxon>Eukaryota</taxon>
        <taxon>Metazoa</taxon>
        <taxon>Ecdysozoa</taxon>
        <taxon>Arthropoda</taxon>
        <taxon>Hexapoda</taxon>
        <taxon>Insecta</taxon>
        <taxon>Pterygota</taxon>
        <taxon>Neoptera</taxon>
        <taxon>Paraneoptera</taxon>
        <taxon>Thysanoptera</taxon>
        <taxon>Terebrantia</taxon>
        <taxon>Thripoidea</taxon>
        <taxon>Thripidae</taxon>
        <taxon>Frankliniella</taxon>
    </lineage>
</organism>
<keyword evidence="2" id="KW-0863">Zinc-finger</keyword>
<keyword evidence="7" id="KW-1185">Reference proteome</keyword>
<evidence type="ECO:0000313" key="6">
    <source>
        <dbReference type="EMBL" id="KAK3913542.1"/>
    </source>
</evidence>
<feature type="domain" description="MULE transposase" evidence="5">
    <location>
        <begin position="226"/>
        <end position="322"/>
    </location>
</feature>
<dbReference type="AlphaFoldDB" id="A0AAE1H2D8"/>
<dbReference type="Gene3D" id="2.20.25.240">
    <property type="match status" value="1"/>
</dbReference>
<feature type="domain" description="FLYWCH-type" evidence="4">
    <location>
        <begin position="44"/>
        <end position="104"/>
    </location>
</feature>
<evidence type="ECO:0000256" key="2">
    <source>
        <dbReference type="ARBA" id="ARBA00022771"/>
    </source>
</evidence>
<feature type="non-terminal residue" evidence="6">
    <location>
        <position position="1"/>
    </location>
</feature>
<dbReference type="GO" id="GO:0005840">
    <property type="term" value="C:ribosome"/>
    <property type="evidence" value="ECO:0007669"/>
    <property type="project" value="UniProtKB-KW"/>
</dbReference>
<dbReference type="Pfam" id="PF10551">
    <property type="entry name" value="MULE"/>
    <property type="match status" value="1"/>
</dbReference>
<dbReference type="Pfam" id="PF04500">
    <property type="entry name" value="FLYWCH"/>
    <property type="match status" value="1"/>
</dbReference>
<dbReference type="InterPro" id="IPR007588">
    <property type="entry name" value="Znf_FLYWCH"/>
</dbReference>
<keyword evidence="1" id="KW-0479">Metal-binding</keyword>